<dbReference type="CDD" id="cd01949">
    <property type="entry name" value="GGDEF"/>
    <property type="match status" value="1"/>
</dbReference>
<feature type="domain" description="GGDEF" evidence="1">
    <location>
        <begin position="191"/>
        <end position="236"/>
    </location>
</feature>
<dbReference type="GO" id="GO:1902201">
    <property type="term" value="P:negative regulation of bacterial-type flagellum-dependent cell motility"/>
    <property type="evidence" value="ECO:0007669"/>
    <property type="project" value="TreeGrafter"/>
</dbReference>
<dbReference type="PANTHER" id="PTHR45138:SF9">
    <property type="entry name" value="DIGUANYLATE CYCLASE DGCM-RELATED"/>
    <property type="match status" value="1"/>
</dbReference>
<dbReference type="GO" id="GO:0052621">
    <property type="term" value="F:diguanylate cyclase activity"/>
    <property type="evidence" value="ECO:0007669"/>
    <property type="project" value="TreeGrafter"/>
</dbReference>
<dbReference type="Gene3D" id="3.30.450.40">
    <property type="match status" value="1"/>
</dbReference>
<dbReference type="GO" id="GO:0005886">
    <property type="term" value="C:plasma membrane"/>
    <property type="evidence" value="ECO:0007669"/>
    <property type="project" value="TreeGrafter"/>
</dbReference>
<name>X1VQ06_9ZZZZ</name>
<dbReference type="GO" id="GO:0043709">
    <property type="term" value="P:cell adhesion involved in single-species biofilm formation"/>
    <property type="evidence" value="ECO:0007669"/>
    <property type="project" value="TreeGrafter"/>
</dbReference>
<organism evidence="2">
    <name type="scientific">marine sediment metagenome</name>
    <dbReference type="NCBI Taxonomy" id="412755"/>
    <lineage>
        <taxon>unclassified sequences</taxon>
        <taxon>metagenomes</taxon>
        <taxon>ecological metagenomes</taxon>
    </lineage>
</organism>
<evidence type="ECO:0000259" key="1">
    <source>
        <dbReference type="PROSITE" id="PS50887"/>
    </source>
</evidence>
<dbReference type="Gene3D" id="3.30.70.270">
    <property type="match status" value="1"/>
</dbReference>
<dbReference type="EMBL" id="BARW01033574">
    <property type="protein sequence ID" value="GAJ11225.1"/>
    <property type="molecule type" value="Genomic_DNA"/>
</dbReference>
<dbReference type="InterPro" id="IPR029787">
    <property type="entry name" value="Nucleotide_cyclase"/>
</dbReference>
<protein>
    <recommendedName>
        <fullName evidence="1">GGDEF domain-containing protein</fullName>
    </recommendedName>
</protein>
<dbReference type="PROSITE" id="PS50887">
    <property type="entry name" value="GGDEF"/>
    <property type="match status" value="1"/>
</dbReference>
<dbReference type="Pfam" id="PF13185">
    <property type="entry name" value="GAF_2"/>
    <property type="match status" value="1"/>
</dbReference>
<dbReference type="SUPFAM" id="SSF55073">
    <property type="entry name" value="Nucleotide cyclase"/>
    <property type="match status" value="1"/>
</dbReference>
<dbReference type="InterPro" id="IPR043128">
    <property type="entry name" value="Rev_trsase/Diguanyl_cyclase"/>
</dbReference>
<evidence type="ECO:0000313" key="2">
    <source>
        <dbReference type="EMBL" id="GAJ11225.1"/>
    </source>
</evidence>
<reference evidence="2" key="1">
    <citation type="journal article" date="2014" name="Front. Microbiol.">
        <title>High frequency of phylogenetically diverse reductive dehalogenase-homologous genes in deep subseafloor sedimentary metagenomes.</title>
        <authorList>
            <person name="Kawai M."/>
            <person name="Futagami T."/>
            <person name="Toyoda A."/>
            <person name="Takaki Y."/>
            <person name="Nishi S."/>
            <person name="Hori S."/>
            <person name="Arai W."/>
            <person name="Tsubouchi T."/>
            <person name="Morono Y."/>
            <person name="Uchiyama I."/>
            <person name="Ito T."/>
            <person name="Fujiyama A."/>
            <person name="Inagaki F."/>
            <person name="Takami H."/>
        </authorList>
    </citation>
    <scope>NUCLEOTIDE SEQUENCE</scope>
    <source>
        <strain evidence="2">Expedition CK06-06</strain>
    </source>
</reference>
<dbReference type="InterPro" id="IPR029016">
    <property type="entry name" value="GAF-like_dom_sf"/>
</dbReference>
<dbReference type="InterPro" id="IPR003018">
    <property type="entry name" value="GAF"/>
</dbReference>
<dbReference type="InterPro" id="IPR000160">
    <property type="entry name" value="GGDEF_dom"/>
</dbReference>
<dbReference type="InterPro" id="IPR050469">
    <property type="entry name" value="Diguanylate_Cyclase"/>
</dbReference>
<dbReference type="AlphaFoldDB" id="X1VQ06"/>
<accession>X1VQ06</accession>
<feature type="non-terminal residue" evidence="2">
    <location>
        <position position="236"/>
    </location>
</feature>
<dbReference type="SUPFAM" id="SSF55781">
    <property type="entry name" value="GAF domain-like"/>
    <property type="match status" value="1"/>
</dbReference>
<proteinExistence type="predicted"/>
<sequence length="236" mass="27024">AANSPISLKQLYKTIHKELGAIIDTTNFYIALVDKKEDKVYFPYHQDEKDNDFPILGFSTSDTLTTYVIKTGKPLFSDNNQYKEMINQKILSPKGSTTPQSIWLGVPLKIEGHVMGAMVVQSYINPNLYSKEDIKLLEFVSSQVATAIERKRMEEELKRLAHYDTLTGAYNRGYGLELLQRQLKLAKRNKSSLLLAYTDLDNLKDINDRFSHEEGDRVMVQVAKLFKSILREVDII</sequence>
<dbReference type="SMART" id="SM00065">
    <property type="entry name" value="GAF"/>
    <property type="match status" value="1"/>
</dbReference>
<dbReference type="NCBIfam" id="TIGR00254">
    <property type="entry name" value="GGDEF"/>
    <property type="match status" value="1"/>
</dbReference>
<dbReference type="PANTHER" id="PTHR45138">
    <property type="entry name" value="REGULATORY COMPONENTS OF SENSORY TRANSDUCTION SYSTEM"/>
    <property type="match status" value="1"/>
</dbReference>
<comment type="caution">
    <text evidence="2">The sequence shown here is derived from an EMBL/GenBank/DDBJ whole genome shotgun (WGS) entry which is preliminary data.</text>
</comment>
<feature type="non-terminal residue" evidence="2">
    <location>
        <position position="1"/>
    </location>
</feature>
<gene>
    <name evidence="2" type="ORF">S12H4_52849</name>
</gene>
<dbReference type="Pfam" id="PF00990">
    <property type="entry name" value="GGDEF"/>
    <property type="match status" value="1"/>
</dbReference>